<name>A0ABU8SJU6_9LACO</name>
<feature type="domain" description="Lysidine-tRNA(Ile) synthetase C-terminal" evidence="9">
    <location>
        <begin position="375"/>
        <end position="448"/>
    </location>
</feature>
<comment type="subcellular location">
    <subcellularLocation>
        <location evidence="1 8">Cytoplasm</location>
    </subcellularLocation>
</comment>
<dbReference type="PANTHER" id="PTHR43033">
    <property type="entry name" value="TRNA(ILE)-LYSIDINE SYNTHASE-RELATED"/>
    <property type="match status" value="1"/>
</dbReference>
<dbReference type="GO" id="GO:0032267">
    <property type="term" value="F:tRNA(Ile)-lysidine synthase activity"/>
    <property type="evidence" value="ECO:0007669"/>
    <property type="project" value="UniProtKB-EC"/>
</dbReference>
<evidence type="ECO:0000256" key="4">
    <source>
        <dbReference type="ARBA" id="ARBA00022694"/>
    </source>
</evidence>
<evidence type="ECO:0000256" key="1">
    <source>
        <dbReference type="ARBA" id="ARBA00004496"/>
    </source>
</evidence>
<reference evidence="10 11" key="1">
    <citation type="submission" date="2023-10" db="EMBL/GenBank/DDBJ databases">
        <title>Nicoliella lavandulae sp. nov. isolated from Lavandula angustifolia flowers.</title>
        <authorList>
            <person name="Alcantara C."/>
            <person name="Zuniga M."/>
            <person name="Landete J.M."/>
            <person name="Monedero V."/>
        </authorList>
    </citation>
    <scope>NUCLEOTIDE SEQUENCE [LARGE SCALE GENOMIC DNA]</scope>
    <source>
        <strain evidence="10 11">Es01</strain>
    </source>
</reference>
<keyword evidence="4 8" id="KW-0819">tRNA processing</keyword>
<dbReference type="Gene3D" id="3.40.50.620">
    <property type="entry name" value="HUPs"/>
    <property type="match status" value="1"/>
</dbReference>
<keyword evidence="6" id="KW-0067">ATP-binding</keyword>
<keyword evidence="2 8" id="KW-0963">Cytoplasm</keyword>
<accession>A0ABU8SJU6</accession>
<proteinExistence type="inferred from homology"/>
<comment type="catalytic activity">
    <reaction evidence="7 8">
        <text>cytidine(34) in tRNA(Ile2) + L-lysine + ATP = lysidine(34) in tRNA(Ile2) + AMP + diphosphate + H(+)</text>
        <dbReference type="Rhea" id="RHEA:43744"/>
        <dbReference type="Rhea" id="RHEA-COMP:10625"/>
        <dbReference type="Rhea" id="RHEA-COMP:10670"/>
        <dbReference type="ChEBI" id="CHEBI:15378"/>
        <dbReference type="ChEBI" id="CHEBI:30616"/>
        <dbReference type="ChEBI" id="CHEBI:32551"/>
        <dbReference type="ChEBI" id="CHEBI:33019"/>
        <dbReference type="ChEBI" id="CHEBI:82748"/>
        <dbReference type="ChEBI" id="CHEBI:83665"/>
        <dbReference type="ChEBI" id="CHEBI:456215"/>
        <dbReference type="EC" id="6.3.4.19"/>
    </reaction>
</comment>
<dbReference type="InterPro" id="IPR012094">
    <property type="entry name" value="tRNA_Ile_lys_synt"/>
</dbReference>
<comment type="caution">
    <text evidence="8">Lacks conserved residue(s) required for the propagation of feature annotation.</text>
</comment>
<dbReference type="Proteomes" id="UP001370590">
    <property type="component" value="Unassembled WGS sequence"/>
</dbReference>
<dbReference type="NCBIfam" id="TIGR02433">
    <property type="entry name" value="lysidine_TilS_C"/>
    <property type="match status" value="1"/>
</dbReference>
<dbReference type="InterPro" id="IPR012795">
    <property type="entry name" value="tRNA_Ile_lys_synt_N"/>
</dbReference>
<sequence>MGLLKQFASQVKNHHWWSAGQPVVVAVSTGVDSMALLSLLEQLRYQMPQIIVAHVNHKLRPASDKEEQYLRTYCTEHNLKLVVATWPIEAHPLTGIEDAARQFRYQFFKRIMDQFHAQVLLTAHHQNDQVETVLMKLIRGGDLAQLTGIAQQRTFGNGTLIRPLLTVPKRHLIQYATHHHVKWFEDQTNQDDDVLRNRVRHHLLPCLQKENPRINQAVAGYADQLNQLFTANRYWVQTALTTIRTDTGYDLNRFLTYPDSVQSELIQLINPTLVPLNIKQVQMIQSVLANDEKPQREIMVNQHVQLVKTYGQFKLKNLKNVDKNIIKNKQIMVRLNHWYRINSRQLVGVFNTNSAVKKQGDQVVTLSLSRTDLPLIIRPWRYGDKLTLQSGGHQKISRILIDQKVPNADRKTAMVLVNAQKQVLSLLGYKNAFLNPDGRESQPYRLMIRTEIERRIP</sequence>
<dbReference type="SUPFAM" id="SSF52402">
    <property type="entry name" value="Adenine nucleotide alpha hydrolases-like"/>
    <property type="match status" value="1"/>
</dbReference>
<dbReference type="SUPFAM" id="SSF56037">
    <property type="entry name" value="PheT/TilS domain"/>
    <property type="match status" value="1"/>
</dbReference>
<dbReference type="CDD" id="cd01992">
    <property type="entry name" value="TilS_N"/>
    <property type="match status" value="1"/>
</dbReference>
<comment type="similarity">
    <text evidence="8">Belongs to the tRNA(Ile)-lysidine synthase family.</text>
</comment>
<comment type="function">
    <text evidence="8">Ligates lysine onto the cytidine present at position 34 of the AUA codon-specific tRNA(Ile) that contains the anticodon CAU, in an ATP-dependent manner. Cytidine is converted to lysidine, thus changing the amino acid specificity of the tRNA from methionine to isoleucine.</text>
</comment>
<evidence type="ECO:0000313" key="11">
    <source>
        <dbReference type="Proteomes" id="UP001370590"/>
    </source>
</evidence>
<dbReference type="RefSeq" id="WP_339960005.1">
    <property type="nucleotide sequence ID" value="NZ_JAWMWH010000001.1"/>
</dbReference>
<keyword evidence="5" id="KW-0547">Nucleotide-binding</keyword>
<dbReference type="HAMAP" id="MF_01161">
    <property type="entry name" value="tRNA_Ile_lys_synt"/>
    <property type="match status" value="1"/>
</dbReference>
<comment type="caution">
    <text evidence="10">The sequence shown here is derived from an EMBL/GenBank/DDBJ whole genome shotgun (WGS) entry which is preliminary data.</text>
</comment>
<dbReference type="InterPro" id="IPR014729">
    <property type="entry name" value="Rossmann-like_a/b/a_fold"/>
</dbReference>
<evidence type="ECO:0000256" key="8">
    <source>
        <dbReference type="HAMAP-Rule" id="MF_01161"/>
    </source>
</evidence>
<evidence type="ECO:0000256" key="3">
    <source>
        <dbReference type="ARBA" id="ARBA00022598"/>
    </source>
</evidence>
<evidence type="ECO:0000313" key="10">
    <source>
        <dbReference type="EMBL" id="MEJ6400186.1"/>
    </source>
</evidence>
<keyword evidence="11" id="KW-1185">Reference proteome</keyword>
<gene>
    <name evidence="8 10" type="primary">tilS</name>
    <name evidence="10" type="ORF">R4146_03205</name>
</gene>
<dbReference type="EC" id="6.3.4.19" evidence="8"/>
<dbReference type="SMART" id="SM00977">
    <property type="entry name" value="TilS_C"/>
    <property type="match status" value="1"/>
</dbReference>
<keyword evidence="3 8" id="KW-0436">Ligase</keyword>
<dbReference type="NCBIfam" id="TIGR02432">
    <property type="entry name" value="lysidine_TilS_N"/>
    <property type="match status" value="1"/>
</dbReference>
<evidence type="ECO:0000256" key="7">
    <source>
        <dbReference type="ARBA" id="ARBA00048539"/>
    </source>
</evidence>
<dbReference type="EMBL" id="JAWMWH010000001">
    <property type="protein sequence ID" value="MEJ6400186.1"/>
    <property type="molecule type" value="Genomic_DNA"/>
</dbReference>
<dbReference type="PANTHER" id="PTHR43033:SF1">
    <property type="entry name" value="TRNA(ILE)-LYSIDINE SYNTHASE-RELATED"/>
    <property type="match status" value="1"/>
</dbReference>
<dbReference type="Pfam" id="PF01171">
    <property type="entry name" value="ATP_bind_3"/>
    <property type="match status" value="1"/>
</dbReference>
<dbReference type="InterPro" id="IPR012796">
    <property type="entry name" value="Lysidine-tRNA-synth_C"/>
</dbReference>
<evidence type="ECO:0000256" key="5">
    <source>
        <dbReference type="ARBA" id="ARBA00022741"/>
    </source>
</evidence>
<organism evidence="10 11">
    <name type="scientific">Nicoliella lavandulae</name>
    <dbReference type="NCBI Taxonomy" id="3082954"/>
    <lineage>
        <taxon>Bacteria</taxon>
        <taxon>Bacillati</taxon>
        <taxon>Bacillota</taxon>
        <taxon>Bacilli</taxon>
        <taxon>Lactobacillales</taxon>
        <taxon>Lactobacillaceae</taxon>
        <taxon>Nicoliella</taxon>
    </lineage>
</organism>
<protein>
    <recommendedName>
        <fullName evidence="8">tRNA(Ile)-lysidine synthase</fullName>
        <ecNumber evidence="8">6.3.4.19</ecNumber>
    </recommendedName>
    <alternativeName>
        <fullName evidence="8">tRNA(Ile)-2-lysyl-cytidine synthase</fullName>
    </alternativeName>
    <alternativeName>
        <fullName evidence="8">tRNA(Ile)-lysidine synthetase</fullName>
    </alternativeName>
</protein>
<dbReference type="InterPro" id="IPR011063">
    <property type="entry name" value="TilS/TtcA_N"/>
</dbReference>
<evidence type="ECO:0000259" key="9">
    <source>
        <dbReference type="SMART" id="SM00977"/>
    </source>
</evidence>
<evidence type="ECO:0000256" key="6">
    <source>
        <dbReference type="ARBA" id="ARBA00022840"/>
    </source>
</evidence>
<evidence type="ECO:0000256" key="2">
    <source>
        <dbReference type="ARBA" id="ARBA00022490"/>
    </source>
</evidence>